<name>A0ABR4A407_9LECA</name>
<comment type="caution">
    <text evidence="2">The sequence shown here is derived from an EMBL/GenBank/DDBJ whole genome shotgun (WGS) entry which is preliminary data.</text>
</comment>
<gene>
    <name evidence="2" type="ORF">N7G274_009298</name>
</gene>
<keyword evidence="3" id="KW-1185">Reference proteome</keyword>
<reference evidence="2 3" key="1">
    <citation type="submission" date="2024-09" db="EMBL/GenBank/DDBJ databases">
        <title>Rethinking Asexuality: The Enigmatic Case of Functional Sexual Genes in Lepraria (Stereocaulaceae).</title>
        <authorList>
            <person name="Doellman M."/>
            <person name="Sun Y."/>
            <person name="Barcenas-Pena A."/>
            <person name="Lumbsch H.T."/>
            <person name="Grewe F."/>
        </authorList>
    </citation>
    <scope>NUCLEOTIDE SEQUENCE [LARGE SCALE GENOMIC DNA]</scope>
    <source>
        <strain evidence="2 3">Mercado 3170</strain>
    </source>
</reference>
<organism evidence="2 3">
    <name type="scientific">Stereocaulon virgatum</name>
    <dbReference type="NCBI Taxonomy" id="373712"/>
    <lineage>
        <taxon>Eukaryota</taxon>
        <taxon>Fungi</taxon>
        <taxon>Dikarya</taxon>
        <taxon>Ascomycota</taxon>
        <taxon>Pezizomycotina</taxon>
        <taxon>Lecanoromycetes</taxon>
        <taxon>OSLEUM clade</taxon>
        <taxon>Lecanoromycetidae</taxon>
        <taxon>Lecanorales</taxon>
        <taxon>Lecanorineae</taxon>
        <taxon>Stereocaulaceae</taxon>
        <taxon>Stereocaulon</taxon>
    </lineage>
</organism>
<feature type="compositionally biased region" description="Polar residues" evidence="1">
    <location>
        <begin position="272"/>
        <end position="281"/>
    </location>
</feature>
<accession>A0ABR4A407</accession>
<dbReference type="EMBL" id="JBEFKJ010000035">
    <property type="protein sequence ID" value="KAL2038078.1"/>
    <property type="molecule type" value="Genomic_DNA"/>
</dbReference>
<evidence type="ECO:0000313" key="2">
    <source>
        <dbReference type="EMBL" id="KAL2038078.1"/>
    </source>
</evidence>
<evidence type="ECO:0000313" key="3">
    <source>
        <dbReference type="Proteomes" id="UP001590950"/>
    </source>
</evidence>
<sequence length="293" mass="33268">MGRPCRQHFPDPNPDDPDKVSVIAYYYRNVISSKEWRRQEEEFHEHGWKKCRYETFSDHIRDSIDDEIFHAAKGDSSMHLCDAIKDGDGNPRPSAYDVKDCPHSDPRKAAAAIQYLQQHAPQQLQALQLPIQQLGAPSFSSNRQLRIEAPPKRLEIEGLSQYNAPSRRGESKNGESGRASEGITQKMNQASPSVQNQIRQLIENDSKRRNSSRSSNHSEPSGKGKEPSYRAPSQSQPSYRGIQESRAARAPSKLNQVQNTRELESRKRDSQRQQSITSSDGRSLEQLGFSRKE</sequence>
<feature type="region of interest" description="Disordered" evidence="1">
    <location>
        <begin position="148"/>
        <end position="293"/>
    </location>
</feature>
<feature type="compositionally biased region" description="Basic and acidic residues" evidence="1">
    <location>
        <begin position="261"/>
        <end position="271"/>
    </location>
</feature>
<dbReference type="Proteomes" id="UP001590950">
    <property type="component" value="Unassembled WGS sequence"/>
</dbReference>
<evidence type="ECO:0000256" key="1">
    <source>
        <dbReference type="SAM" id="MobiDB-lite"/>
    </source>
</evidence>
<feature type="compositionally biased region" description="Polar residues" evidence="1">
    <location>
        <begin position="182"/>
        <end position="199"/>
    </location>
</feature>
<proteinExistence type="predicted"/>
<protein>
    <submittedName>
        <fullName evidence="2">Uncharacterized protein</fullName>
    </submittedName>
</protein>